<dbReference type="GO" id="GO:0035435">
    <property type="term" value="P:phosphate ion transmembrane transport"/>
    <property type="evidence" value="ECO:0007669"/>
    <property type="project" value="TreeGrafter"/>
</dbReference>
<keyword evidence="3" id="KW-0813">Transport</keyword>
<keyword evidence="5 8" id="KW-0812">Transmembrane</keyword>
<keyword evidence="9" id="KW-1185">Reference proteome</keyword>
<protein>
    <submittedName>
        <fullName evidence="10">Phosphate transporter</fullName>
    </submittedName>
</protein>
<feature type="transmembrane region" description="Helical" evidence="8">
    <location>
        <begin position="57"/>
        <end position="81"/>
    </location>
</feature>
<dbReference type="AlphaFoldDB" id="A0A915A1L5"/>
<keyword evidence="4" id="KW-0592">Phosphate transport</keyword>
<proteinExistence type="inferred from homology"/>
<evidence type="ECO:0000256" key="7">
    <source>
        <dbReference type="ARBA" id="ARBA00023136"/>
    </source>
</evidence>
<evidence type="ECO:0000256" key="2">
    <source>
        <dbReference type="ARBA" id="ARBA00009916"/>
    </source>
</evidence>
<evidence type="ECO:0000256" key="1">
    <source>
        <dbReference type="ARBA" id="ARBA00004141"/>
    </source>
</evidence>
<dbReference type="Proteomes" id="UP000887569">
    <property type="component" value="Unplaced"/>
</dbReference>
<comment type="similarity">
    <text evidence="2">Belongs to the inorganic phosphate transporter (PiT) (TC 2.A.20) family.</text>
</comment>
<sequence length="82" mass="8493">MYCSGFTIELGAAVTALLASKAGLPISTTHSLVGSVVAVGVVKSRRGVDWRVFTNIALSWVVTLPVSGVITAAIMFCLNLAL</sequence>
<keyword evidence="6 8" id="KW-1133">Transmembrane helix</keyword>
<evidence type="ECO:0000313" key="9">
    <source>
        <dbReference type="Proteomes" id="UP000887569"/>
    </source>
</evidence>
<dbReference type="GO" id="GO:0005315">
    <property type="term" value="F:phosphate transmembrane transporter activity"/>
    <property type="evidence" value="ECO:0007669"/>
    <property type="project" value="InterPro"/>
</dbReference>
<evidence type="ECO:0000313" key="10">
    <source>
        <dbReference type="WBParaSite" id="PgE077_g001_t01"/>
    </source>
</evidence>
<dbReference type="InterPro" id="IPR001204">
    <property type="entry name" value="Phos_transporter"/>
</dbReference>
<evidence type="ECO:0000256" key="4">
    <source>
        <dbReference type="ARBA" id="ARBA00022592"/>
    </source>
</evidence>
<comment type="subcellular location">
    <subcellularLocation>
        <location evidence="1">Membrane</location>
        <topology evidence="1">Multi-pass membrane protein</topology>
    </subcellularLocation>
</comment>
<organism evidence="9 10">
    <name type="scientific">Parascaris univalens</name>
    <name type="common">Nematode worm</name>
    <dbReference type="NCBI Taxonomy" id="6257"/>
    <lineage>
        <taxon>Eukaryota</taxon>
        <taxon>Metazoa</taxon>
        <taxon>Ecdysozoa</taxon>
        <taxon>Nematoda</taxon>
        <taxon>Chromadorea</taxon>
        <taxon>Rhabditida</taxon>
        <taxon>Spirurina</taxon>
        <taxon>Ascaridomorpha</taxon>
        <taxon>Ascaridoidea</taxon>
        <taxon>Ascarididae</taxon>
        <taxon>Parascaris</taxon>
    </lineage>
</organism>
<dbReference type="PANTHER" id="PTHR11101:SF80">
    <property type="entry name" value="PHOSPHATE TRANSPORTER"/>
    <property type="match status" value="1"/>
</dbReference>
<keyword evidence="7 8" id="KW-0472">Membrane</keyword>
<dbReference type="Pfam" id="PF01384">
    <property type="entry name" value="PHO4"/>
    <property type="match status" value="1"/>
</dbReference>
<evidence type="ECO:0000256" key="5">
    <source>
        <dbReference type="ARBA" id="ARBA00022692"/>
    </source>
</evidence>
<evidence type="ECO:0000256" key="6">
    <source>
        <dbReference type="ARBA" id="ARBA00022989"/>
    </source>
</evidence>
<dbReference type="GO" id="GO:0016020">
    <property type="term" value="C:membrane"/>
    <property type="evidence" value="ECO:0007669"/>
    <property type="project" value="UniProtKB-SubCell"/>
</dbReference>
<dbReference type="WBParaSite" id="PgE077_g001_t01">
    <property type="protein sequence ID" value="PgE077_g001_t01"/>
    <property type="gene ID" value="PgE077_g001"/>
</dbReference>
<evidence type="ECO:0000256" key="8">
    <source>
        <dbReference type="SAM" id="Phobius"/>
    </source>
</evidence>
<evidence type="ECO:0000256" key="3">
    <source>
        <dbReference type="ARBA" id="ARBA00022448"/>
    </source>
</evidence>
<name>A0A915A1L5_PARUN</name>
<reference evidence="10" key="1">
    <citation type="submission" date="2022-11" db="UniProtKB">
        <authorList>
            <consortium name="WormBaseParasite"/>
        </authorList>
    </citation>
    <scope>IDENTIFICATION</scope>
</reference>
<dbReference type="PANTHER" id="PTHR11101">
    <property type="entry name" value="PHOSPHATE TRANSPORTER"/>
    <property type="match status" value="1"/>
</dbReference>
<accession>A0A915A1L5</accession>